<dbReference type="InterPro" id="IPR025326">
    <property type="entry name" value="DUF4232"/>
</dbReference>
<dbReference type="RefSeq" id="WP_376836643.1">
    <property type="nucleotide sequence ID" value="NZ_JBHLSW010000007.1"/>
</dbReference>
<dbReference type="EMBL" id="JBHLSW010000007">
    <property type="protein sequence ID" value="MFC0634599.1"/>
    <property type="molecule type" value="Genomic_DNA"/>
</dbReference>
<evidence type="ECO:0000313" key="8">
    <source>
        <dbReference type="Proteomes" id="UP001589906"/>
    </source>
</evidence>
<evidence type="ECO:0000259" key="6">
    <source>
        <dbReference type="Pfam" id="PF14016"/>
    </source>
</evidence>
<keyword evidence="1" id="KW-0732">Signal</keyword>
<dbReference type="SUPFAM" id="SSF141488">
    <property type="entry name" value="YdhA-like"/>
    <property type="match status" value="1"/>
</dbReference>
<dbReference type="Pfam" id="PF09864">
    <property type="entry name" value="MliC"/>
    <property type="match status" value="1"/>
</dbReference>
<evidence type="ECO:0000313" key="7">
    <source>
        <dbReference type="EMBL" id="MFC0634599.1"/>
    </source>
</evidence>
<dbReference type="InterPro" id="IPR018660">
    <property type="entry name" value="MliC"/>
</dbReference>
<evidence type="ECO:0000256" key="3">
    <source>
        <dbReference type="ARBA" id="ARBA00023139"/>
    </source>
</evidence>
<evidence type="ECO:0000256" key="2">
    <source>
        <dbReference type="ARBA" id="ARBA00023136"/>
    </source>
</evidence>
<accession>A0ABV6R4P4</accession>
<dbReference type="PROSITE" id="PS51257">
    <property type="entry name" value="PROKAR_LIPOPROTEIN"/>
    <property type="match status" value="1"/>
</dbReference>
<proteinExistence type="predicted"/>
<keyword evidence="2" id="KW-0472">Membrane</keyword>
<evidence type="ECO:0000256" key="1">
    <source>
        <dbReference type="ARBA" id="ARBA00022729"/>
    </source>
</evidence>
<feature type="domain" description="C-type lysozyme inhibitor" evidence="5">
    <location>
        <begin position="44"/>
        <end position="107"/>
    </location>
</feature>
<protein>
    <submittedName>
        <fullName evidence="7">DUF4232 domain-containing protein</fullName>
    </submittedName>
</protein>
<keyword evidence="8" id="KW-1185">Reference proteome</keyword>
<feature type="domain" description="DUF4232" evidence="6">
    <location>
        <begin position="144"/>
        <end position="274"/>
    </location>
</feature>
<keyword evidence="4" id="KW-0449">Lipoprotein</keyword>
<sequence>MRRLIALSLIPAVVAACSREDAQPPRPVEASPATSTPAAPAVGYACESGQTVSVAYAADETARLTYQGRVYDLRLAPSGSGARYTGSSLEWWSASRDGQERATLSRLGPNEQVGAAILERCARPTSGGASSAGEGGMVAVTAVCRAEDLSARIAGGDAGAGNRGAVVELTNIGDGPCSLSGHPSVQAQDAQGRTLTALRVEERSGDLRSGETPAPVSLTPEGKAFFDVTWTVVEGQGPCARVARLAITVGEDRTPLLLSTEFQPCGGRIGVTPFRAEGGASVGNPPTGAATKL</sequence>
<organism evidence="7 8">
    <name type="scientific">Brevundimonas balnearis</name>
    <dbReference type="NCBI Taxonomy" id="1572858"/>
    <lineage>
        <taxon>Bacteria</taxon>
        <taxon>Pseudomonadati</taxon>
        <taxon>Pseudomonadota</taxon>
        <taxon>Alphaproteobacteria</taxon>
        <taxon>Caulobacterales</taxon>
        <taxon>Caulobacteraceae</taxon>
        <taxon>Brevundimonas</taxon>
    </lineage>
</organism>
<dbReference type="Proteomes" id="UP001589906">
    <property type="component" value="Unassembled WGS sequence"/>
</dbReference>
<dbReference type="Gene3D" id="2.40.128.200">
    <property type="match status" value="1"/>
</dbReference>
<evidence type="ECO:0000256" key="4">
    <source>
        <dbReference type="ARBA" id="ARBA00023288"/>
    </source>
</evidence>
<dbReference type="Pfam" id="PF14016">
    <property type="entry name" value="DUF4232"/>
    <property type="match status" value="1"/>
</dbReference>
<dbReference type="InterPro" id="IPR036328">
    <property type="entry name" value="MliC_sf"/>
</dbReference>
<name>A0ABV6R4P4_9CAUL</name>
<reference evidence="7 8" key="1">
    <citation type="submission" date="2024-09" db="EMBL/GenBank/DDBJ databases">
        <authorList>
            <person name="Sun Q."/>
            <person name="Mori K."/>
        </authorList>
    </citation>
    <scope>NUCLEOTIDE SEQUENCE [LARGE SCALE GENOMIC DNA]</scope>
    <source>
        <strain evidence="7 8">NCAIM B.02621</strain>
    </source>
</reference>
<keyword evidence="3" id="KW-0564">Palmitate</keyword>
<comment type="caution">
    <text evidence="7">The sequence shown here is derived from an EMBL/GenBank/DDBJ whole genome shotgun (WGS) entry which is preliminary data.</text>
</comment>
<evidence type="ECO:0000259" key="5">
    <source>
        <dbReference type="Pfam" id="PF09864"/>
    </source>
</evidence>
<gene>
    <name evidence="7" type="ORF">ACFFGE_12025</name>
</gene>